<dbReference type="InterPro" id="IPR001547">
    <property type="entry name" value="Glyco_hydro_5"/>
</dbReference>
<dbReference type="EMBL" id="JAUSRA010000001">
    <property type="protein sequence ID" value="MDP9794139.1"/>
    <property type="molecule type" value="Genomic_DNA"/>
</dbReference>
<dbReference type="PANTHER" id="PTHR31297">
    <property type="entry name" value="GLUCAN ENDO-1,6-BETA-GLUCOSIDASE B"/>
    <property type="match status" value="1"/>
</dbReference>
<dbReference type="SUPFAM" id="SSF51445">
    <property type="entry name" value="(Trans)glycosidases"/>
    <property type="match status" value="1"/>
</dbReference>
<reference evidence="9 10" key="1">
    <citation type="submission" date="2023-07" db="EMBL/GenBank/DDBJ databases">
        <title>Sequencing the genomes of 1000 actinobacteria strains.</title>
        <authorList>
            <person name="Klenk H.-P."/>
        </authorList>
    </citation>
    <scope>NUCLEOTIDE SEQUENCE [LARGE SCALE GENOMIC DNA]</scope>
    <source>
        <strain evidence="9 10">DSM 44710</strain>
    </source>
</reference>
<keyword evidence="6" id="KW-0624">Polysaccharide degradation</keyword>
<comment type="caution">
    <text evidence="9">The sequence shown here is derived from an EMBL/GenBank/DDBJ whole genome shotgun (WGS) entry which is preliminary data.</text>
</comment>
<feature type="domain" description="Glycoside hydrolase family 5" evidence="8">
    <location>
        <begin position="19"/>
        <end position="296"/>
    </location>
</feature>
<dbReference type="PANTHER" id="PTHR31297:SF41">
    <property type="entry name" value="ENDOGLUCANASE, PUTATIVE (AFU_ORTHOLOGUE AFUA_5G01830)-RELATED"/>
    <property type="match status" value="1"/>
</dbReference>
<proteinExistence type="inferred from homology"/>
<keyword evidence="5 7" id="KW-0326">Glycosidase</keyword>
<evidence type="ECO:0000256" key="7">
    <source>
        <dbReference type="RuleBase" id="RU361153"/>
    </source>
</evidence>
<comment type="similarity">
    <text evidence="1 7">Belongs to the glycosyl hydrolase 5 (cellulase A) family.</text>
</comment>
<dbReference type="InterPro" id="IPR017853">
    <property type="entry name" value="GH"/>
</dbReference>
<keyword evidence="2 7" id="KW-0378">Hydrolase</keyword>
<sequence>MEGRREMPGYGFNFQWLYSTRTAPAGPDERALDAIASWGFDFVRLPTDYRLWSVGGDPMRPDETVLQLIDDVLHACRTRGLHLSLNLHRAPGYIITGWETEPYNLWADEPAQDAFVAVWTRFAERYRGVPGTALSFDLVNEPPALGLRGFTRAAHEAVIRRTVAAVQAVHPDRPIVIDGLDGGNLAMPELADLPVTQSVRGYQPMSVSHYRAPWWPGHTGLPAPSYPVRYEGRWWDRDGLREFYTPWRSLEAAGVPVHVGEFGCYELTPDDVARAWFADLLAVFAEFGWGCALWEFEGPFGLIGHRRPGATFEKRDGYLVDVALLELLRGART</sequence>
<keyword evidence="4" id="KW-0119">Carbohydrate metabolism</keyword>
<gene>
    <name evidence="9" type="ORF">J2S43_002651</name>
</gene>
<evidence type="ECO:0000313" key="10">
    <source>
        <dbReference type="Proteomes" id="UP001240984"/>
    </source>
</evidence>
<organism evidence="9 10">
    <name type="scientific">Catenuloplanes nepalensis</name>
    <dbReference type="NCBI Taxonomy" id="587533"/>
    <lineage>
        <taxon>Bacteria</taxon>
        <taxon>Bacillati</taxon>
        <taxon>Actinomycetota</taxon>
        <taxon>Actinomycetes</taxon>
        <taxon>Micromonosporales</taxon>
        <taxon>Micromonosporaceae</taxon>
        <taxon>Catenuloplanes</taxon>
    </lineage>
</organism>
<evidence type="ECO:0000256" key="5">
    <source>
        <dbReference type="ARBA" id="ARBA00023295"/>
    </source>
</evidence>
<keyword evidence="3" id="KW-0136">Cellulose degradation</keyword>
<dbReference type="InterPro" id="IPR050386">
    <property type="entry name" value="Glycosyl_hydrolase_5"/>
</dbReference>
<dbReference type="Pfam" id="PF00150">
    <property type="entry name" value="Cellulase"/>
    <property type="match status" value="1"/>
</dbReference>
<evidence type="ECO:0000256" key="2">
    <source>
        <dbReference type="ARBA" id="ARBA00022801"/>
    </source>
</evidence>
<evidence type="ECO:0000313" key="9">
    <source>
        <dbReference type="EMBL" id="MDP9794139.1"/>
    </source>
</evidence>
<evidence type="ECO:0000256" key="1">
    <source>
        <dbReference type="ARBA" id="ARBA00005641"/>
    </source>
</evidence>
<evidence type="ECO:0000259" key="8">
    <source>
        <dbReference type="Pfam" id="PF00150"/>
    </source>
</evidence>
<protein>
    <submittedName>
        <fullName evidence="9">Aryl-phospho-beta-D-glucosidase BglC (GH1 family)</fullName>
    </submittedName>
</protein>
<keyword evidence="10" id="KW-1185">Reference proteome</keyword>
<dbReference type="Proteomes" id="UP001240984">
    <property type="component" value="Unassembled WGS sequence"/>
</dbReference>
<dbReference type="Gene3D" id="3.20.20.80">
    <property type="entry name" value="Glycosidases"/>
    <property type="match status" value="1"/>
</dbReference>
<accession>A0ABT9MRT0</accession>
<name>A0ABT9MRT0_9ACTN</name>
<dbReference type="RefSeq" id="WP_306829272.1">
    <property type="nucleotide sequence ID" value="NZ_JAUSRA010000001.1"/>
</dbReference>
<evidence type="ECO:0000256" key="3">
    <source>
        <dbReference type="ARBA" id="ARBA00023001"/>
    </source>
</evidence>
<evidence type="ECO:0000256" key="6">
    <source>
        <dbReference type="ARBA" id="ARBA00023326"/>
    </source>
</evidence>
<evidence type="ECO:0000256" key="4">
    <source>
        <dbReference type="ARBA" id="ARBA00023277"/>
    </source>
</evidence>